<dbReference type="AlphaFoldDB" id="A0A1L5FA29"/>
<evidence type="ECO:0000313" key="1">
    <source>
        <dbReference type="EMBL" id="APM39859.1"/>
    </source>
</evidence>
<sequence length="220" mass="24642">MIYKQSLSYSKDLIKGTKIEIPKKKLVLPFIRGTVNKSETTRTNTDAAGTRHYVIDFPTSAANGTFKSIYWTGGSSTQDTAQSPKINSLYPKAALEAGTSSTSLPNYNLCTDETNLYALIKNATSLVAYDKTTAVKKDNITLSVQAKAIAYDGTNFWILISDSSFKKLNKDFTVISSYPKSAAVPDDLVYDVEYFDIAVNDAYIYNLQWLHRYFRLKFKI</sequence>
<protein>
    <submittedName>
        <fullName evidence="1">Uncharacterized protein</fullName>
    </submittedName>
</protein>
<reference evidence="1 2" key="1">
    <citation type="submission" date="2016-12" db="EMBL/GenBank/DDBJ databases">
        <title>Complete genome sequence of Clostridium kluyveri JZZ isolated from the pit mud of a Chinese flavor liquor-making factory.</title>
        <authorList>
            <person name="Wang Y."/>
        </authorList>
    </citation>
    <scope>NUCLEOTIDE SEQUENCE [LARGE SCALE GENOMIC DNA]</scope>
    <source>
        <strain evidence="1 2">JZZ</strain>
    </source>
</reference>
<name>A0A1L5FA29_CLOKL</name>
<dbReference type="EMBL" id="CP018335">
    <property type="protein sequence ID" value="APM39859.1"/>
    <property type="molecule type" value="Genomic_DNA"/>
</dbReference>
<dbReference type="Proteomes" id="UP000184604">
    <property type="component" value="Chromosome"/>
</dbReference>
<gene>
    <name evidence="1" type="ORF">BS101_14525</name>
</gene>
<organism evidence="1 2">
    <name type="scientific">Clostridium kluyveri</name>
    <dbReference type="NCBI Taxonomy" id="1534"/>
    <lineage>
        <taxon>Bacteria</taxon>
        <taxon>Bacillati</taxon>
        <taxon>Bacillota</taxon>
        <taxon>Clostridia</taxon>
        <taxon>Eubacteriales</taxon>
        <taxon>Clostridiaceae</taxon>
        <taxon>Clostridium</taxon>
    </lineage>
</organism>
<evidence type="ECO:0000313" key="2">
    <source>
        <dbReference type="Proteomes" id="UP000184604"/>
    </source>
</evidence>
<proteinExistence type="predicted"/>
<accession>A0A1L5FA29</accession>
<dbReference type="RefSeq" id="WP_073539474.1">
    <property type="nucleotide sequence ID" value="NZ_CP018335.1"/>
</dbReference>